<keyword evidence="3" id="KW-0328">Glycosyltransferase</keyword>
<dbReference type="EC" id="2.4.1.250" evidence="3"/>
<dbReference type="Pfam" id="PF00534">
    <property type="entry name" value="Glycos_transf_1"/>
    <property type="match status" value="1"/>
</dbReference>
<dbReference type="PANTHER" id="PTHR46401">
    <property type="entry name" value="GLYCOSYLTRANSFERASE WBBK-RELATED"/>
    <property type="match status" value="1"/>
</dbReference>
<keyword evidence="4" id="KW-1185">Reference proteome</keyword>
<dbReference type="PANTHER" id="PTHR46401:SF8">
    <property type="entry name" value="BLL6006 PROTEIN"/>
    <property type="match status" value="1"/>
</dbReference>
<sequence length="402" mass="45071">MMRVGICYSSFARELGGGSRFESEVTLGLANQANDQFEFHLISDKPNPRFEIPNIEIPHAQLMTRRRLIAEKLRLVGPLETQSSVTNRTLKQQGIDLLYSPHPGTVSLDMPYVVTCWDLQHRMQPFFPEVSTVGWDWDSRELTYQRVLRRAAAVVTGTEQGKKEIELFFGVHPDRISVIPFAVSSDLLQCVAVKPKWAPNNRFVVYPSQFWPHKNHVTIVLALRALKQNFGLDITAVFPGSANLDASCTREYVESMARDAGVSVVFPGFIQDEELRWLYENGEALVFASLFGPDNLPPIEAMSLKCPVVASNVPGAEEQLGDTALLVTPTDELAMASAIHQVMSNTETRRGLIERGTCLTNRLSMKRYTSDLLSLFGHLAKYRRCWPSQRKSSTGTLCNHVS</sequence>
<dbReference type="AlphaFoldDB" id="A0A5C6E0L5"/>
<organism evidence="3 4">
    <name type="scientific">Novipirellula aureliae</name>
    <dbReference type="NCBI Taxonomy" id="2527966"/>
    <lineage>
        <taxon>Bacteria</taxon>
        <taxon>Pseudomonadati</taxon>
        <taxon>Planctomycetota</taxon>
        <taxon>Planctomycetia</taxon>
        <taxon>Pirellulales</taxon>
        <taxon>Pirellulaceae</taxon>
        <taxon>Novipirellula</taxon>
    </lineage>
</organism>
<reference evidence="3 4" key="1">
    <citation type="submission" date="2019-02" db="EMBL/GenBank/DDBJ databases">
        <title>Deep-cultivation of Planctomycetes and their phenomic and genomic characterization uncovers novel biology.</title>
        <authorList>
            <person name="Wiegand S."/>
            <person name="Jogler M."/>
            <person name="Boedeker C."/>
            <person name="Pinto D."/>
            <person name="Vollmers J."/>
            <person name="Rivas-Marin E."/>
            <person name="Kohn T."/>
            <person name="Peeters S.H."/>
            <person name="Heuer A."/>
            <person name="Rast P."/>
            <person name="Oberbeckmann S."/>
            <person name="Bunk B."/>
            <person name="Jeske O."/>
            <person name="Meyerdierks A."/>
            <person name="Storesund J.E."/>
            <person name="Kallscheuer N."/>
            <person name="Luecker S."/>
            <person name="Lage O.M."/>
            <person name="Pohl T."/>
            <person name="Merkel B.J."/>
            <person name="Hornburger P."/>
            <person name="Mueller R.-W."/>
            <person name="Bruemmer F."/>
            <person name="Labrenz M."/>
            <person name="Spormann A.M."/>
            <person name="Op Den Camp H."/>
            <person name="Overmann J."/>
            <person name="Amann R."/>
            <person name="Jetten M.S.M."/>
            <person name="Mascher T."/>
            <person name="Medema M.H."/>
            <person name="Devos D.P."/>
            <person name="Kaster A.-K."/>
            <person name="Ovreas L."/>
            <person name="Rohde M."/>
            <person name="Galperin M.Y."/>
            <person name="Jogler C."/>
        </authorList>
    </citation>
    <scope>NUCLEOTIDE SEQUENCE [LARGE SCALE GENOMIC DNA]</scope>
    <source>
        <strain evidence="3 4">Q31b</strain>
    </source>
</reference>
<dbReference type="InterPro" id="IPR028098">
    <property type="entry name" value="Glyco_trans_4-like_N"/>
</dbReference>
<evidence type="ECO:0000313" key="3">
    <source>
        <dbReference type="EMBL" id="TWU41191.1"/>
    </source>
</evidence>
<evidence type="ECO:0000259" key="2">
    <source>
        <dbReference type="Pfam" id="PF13439"/>
    </source>
</evidence>
<dbReference type="Pfam" id="PF13439">
    <property type="entry name" value="Glyco_transf_4"/>
    <property type="match status" value="1"/>
</dbReference>
<dbReference type="CDD" id="cd03809">
    <property type="entry name" value="GT4_MtfB-like"/>
    <property type="match status" value="1"/>
</dbReference>
<dbReference type="GO" id="GO:0102710">
    <property type="term" value="F:D-inositol-3-phosphate glycosyltransferase activity"/>
    <property type="evidence" value="ECO:0007669"/>
    <property type="project" value="UniProtKB-EC"/>
</dbReference>
<feature type="domain" description="Glycosyl transferase family 1" evidence="1">
    <location>
        <begin position="196"/>
        <end position="356"/>
    </location>
</feature>
<protein>
    <submittedName>
        <fullName evidence="3">D-inositol-3-phosphate glycosyltransferase</fullName>
        <ecNumber evidence="3">2.4.1.250</ecNumber>
    </submittedName>
</protein>
<feature type="domain" description="Glycosyltransferase subfamily 4-like N-terminal" evidence="2">
    <location>
        <begin position="28"/>
        <end position="183"/>
    </location>
</feature>
<dbReference type="InterPro" id="IPR001296">
    <property type="entry name" value="Glyco_trans_1"/>
</dbReference>
<proteinExistence type="predicted"/>
<keyword evidence="3" id="KW-0808">Transferase</keyword>
<dbReference type="Gene3D" id="3.40.50.2000">
    <property type="entry name" value="Glycogen Phosphorylase B"/>
    <property type="match status" value="2"/>
</dbReference>
<evidence type="ECO:0000313" key="4">
    <source>
        <dbReference type="Proteomes" id="UP000315471"/>
    </source>
</evidence>
<dbReference type="EMBL" id="SJPY01000004">
    <property type="protein sequence ID" value="TWU41191.1"/>
    <property type="molecule type" value="Genomic_DNA"/>
</dbReference>
<dbReference type="RefSeq" id="WP_146600052.1">
    <property type="nucleotide sequence ID" value="NZ_SJPY01000004.1"/>
</dbReference>
<dbReference type="SUPFAM" id="SSF53756">
    <property type="entry name" value="UDP-Glycosyltransferase/glycogen phosphorylase"/>
    <property type="match status" value="1"/>
</dbReference>
<gene>
    <name evidence="3" type="primary">mshA_3</name>
    <name evidence="3" type="ORF">Q31b_26300</name>
</gene>
<dbReference type="Proteomes" id="UP000315471">
    <property type="component" value="Unassembled WGS sequence"/>
</dbReference>
<name>A0A5C6E0L5_9BACT</name>
<comment type="caution">
    <text evidence="3">The sequence shown here is derived from an EMBL/GenBank/DDBJ whole genome shotgun (WGS) entry which is preliminary data.</text>
</comment>
<accession>A0A5C6E0L5</accession>
<dbReference type="OrthoDB" id="283384at2"/>
<evidence type="ECO:0000259" key="1">
    <source>
        <dbReference type="Pfam" id="PF00534"/>
    </source>
</evidence>